<feature type="region of interest" description="Disordered" evidence="1">
    <location>
        <begin position="220"/>
        <end position="276"/>
    </location>
</feature>
<feature type="transmembrane region" description="Helical" evidence="2">
    <location>
        <begin position="137"/>
        <end position="160"/>
    </location>
</feature>
<evidence type="ECO:0000256" key="1">
    <source>
        <dbReference type="SAM" id="MobiDB-lite"/>
    </source>
</evidence>
<name>A0A8H3BEC6_9AGAM</name>
<evidence type="ECO:0000256" key="2">
    <source>
        <dbReference type="SAM" id="Phobius"/>
    </source>
</evidence>
<feature type="region of interest" description="Disordered" evidence="1">
    <location>
        <begin position="168"/>
        <end position="195"/>
    </location>
</feature>
<reference evidence="4" key="1">
    <citation type="submission" date="2021-01" db="EMBL/GenBank/DDBJ databases">
        <authorList>
            <person name="Kaushik A."/>
        </authorList>
    </citation>
    <scope>NUCLEOTIDE SEQUENCE</scope>
    <source>
        <strain evidence="4">AG3-1AP</strain>
    </source>
</reference>
<evidence type="ECO:0000256" key="3">
    <source>
        <dbReference type="SAM" id="SignalP"/>
    </source>
</evidence>
<dbReference type="Proteomes" id="UP000663831">
    <property type="component" value="Unassembled WGS sequence"/>
</dbReference>
<sequence length="401" mass="41980">MKLALGTSWLLLAVVGVWAAPTPVRRSAVLAGVPLGHDLTRVYDTCSEGRSNCLVVRQHTNEPQQSTSTHAPASTSTSLLISSSTSGTISASSTPLFSTPQSTSSSIAPGPPHFDGFAAQANPSVNSNNPDNHLRTVGIVGGFLAGTALVAIICIILILIRKQRLRGSSASSSFRSRTRTRSSARPPIPVMSESFTPPLIQQPLRVHTGDALTAMSHDLTTAGTVGHPSTGMHQFPLVGPGSASSRTTSFGQHSSGTSSGGSNAPNRAPQIPSLGLSNSRPFLPSFGSLFSYHASTGHPTPTATRTALNREEQTEQVDVMEQVDVTEQADNTEHSEQTEQTEVTAPSTFGSRTLAATEEIVRSDDHARTEETGLSEDVTRTAETAHSGPADASADTQPKSS</sequence>
<dbReference type="AlphaFoldDB" id="A0A8H3BEC6"/>
<comment type="caution">
    <text evidence="4">The sequence shown here is derived from an EMBL/GenBank/DDBJ whole genome shotgun (WGS) entry which is preliminary data.</text>
</comment>
<organism evidence="4 5">
    <name type="scientific">Rhizoctonia solani</name>
    <dbReference type="NCBI Taxonomy" id="456999"/>
    <lineage>
        <taxon>Eukaryota</taxon>
        <taxon>Fungi</taxon>
        <taxon>Dikarya</taxon>
        <taxon>Basidiomycota</taxon>
        <taxon>Agaricomycotina</taxon>
        <taxon>Agaricomycetes</taxon>
        <taxon>Cantharellales</taxon>
        <taxon>Ceratobasidiaceae</taxon>
        <taxon>Rhizoctonia</taxon>
    </lineage>
</organism>
<proteinExistence type="predicted"/>
<dbReference type="OrthoDB" id="3260939at2759"/>
<feature type="chain" id="PRO_5034124497" evidence="3">
    <location>
        <begin position="20"/>
        <end position="401"/>
    </location>
</feature>
<protein>
    <submittedName>
        <fullName evidence="4">Uncharacterized protein</fullName>
    </submittedName>
</protein>
<dbReference type="EMBL" id="CAJMWV010002082">
    <property type="protein sequence ID" value="CAE6454367.1"/>
    <property type="molecule type" value="Genomic_DNA"/>
</dbReference>
<feature type="compositionally biased region" description="Low complexity" evidence="1">
    <location>
        <begin position="247"/>
        <end position="262"/>
    </location>
</feature>
<keyword evidence="2" id="KW-0472">Membrane</keyword>
<keyword evidence="2" id="KW-0812">Transmembrane</keyword>
<feature type="signal peptide" evidence="3">
    <location>
        <begin position="1"/>
        <end position="19"/>
    </location>
</feature>
<keyword evidence="3" id="KW-0732">Signal</keyword>
<keyword evidence="2" id="KW-1133">Transmembrane helix</keyword>
<feature type="compositionally biased region" description="Basic and acidic residues" evidence="1">
    <location>
        <begin position="359"/>
        <end position="371"/>
    </location>
</feature>
<accession>A0A8H3BEC6</accession>
<evidence type="ECO:0000313" key="4">
    <source>
        <dbReference type="EMBL" id="CAE6454367.1"/>
    </source>
</evidence>
<feature type="region of interest" description="Disordered" evidence="1">
    <location>
        <begin position="92"/>
        <end position="119"/>
    </location>
</feature>
<evidence type="ECO:0000313" key="5">
    <source>
        <dbReference type="Proteomes" id="UP000663831"/>
    </source>
</evidence>
<feature type="compositionally biased region" description="Polar residues" evidence="1">
    <location>
        <begin position="338"/>
        <end position="351"/>
    </location>
</feature>
<feature type="region of interest" description="Disordered" evidence="1">
    <location>
        <begin position="329"/>
        <end position="401"/>
    </location>
</feature>
<gene>
    <name evidence="4" type="ORF">RDB_LOCUS69505</name>
</gene>
<feature type="compositionally biased region" description="Polar residues" evidence="1">
    <location>
        <begin position="95"/>
        <end position="107"/>
    </location>
</feature>